<feature type="transmembrane region" description="Helical" evidence="2">
    <location>
        <begin position="24"/>
        <end position="46"/>
    </location>
</feature>
<keyword evidence="2" id="KW-0812">Transmembrane</keyword>
<keyword evidence="2" id="KW-1133">Transmembrane helix</keyword>
<dbReference type="OrthoDB" id="5653490at2"/>
<dbReference type="Pfam" id="PF11393">
    <property type="entry name" value="T4BSS_DotI_IcmL"/>
    <property type="match status" value="1"/>
</dbReference>
<dbReference type="RefSeq" id="WP_006872359.1">
    <property type="nucleotide sequence ID" value="NZ_JH413847.1"/>
</dbReference>
<evidence type="ECO:0000256" key="2">
    <source>
        <dbReference type="SAM" id="Phobius"/>
    </source>
</evidence>
<accession>G9ET55</accession>
<keyword evidence="4" id="KW-1185">Reference proteome</keyword>
<dbReference type="AlphaFoldDB" id="G9ET55"/>
<proteinExistence type="predicted"/>
<feature type="region of interest" description="Disordered" evidence="1">
    <location>
        <begin position="73"/>
        <end position="94"/>
    </location>
</feature>
<sequence length="94" mass="10577">MNRESWSLIKNSKLFNVNVYRRGLIALIISLGLSCFLGVLLFYIYITEPERDYYATNGVAPPVKLTSMATPNMSSRALLDPDPPTDLEDKVIPQ</sequence>
<reference evidence="3 4" key="1">
    <citation type="journal article" date="2011" name="BMC Genomics">
        <title>Insight into cross-talk between intra-amoebal pathogens.</title>
        <authorList>
            <person name="Gimenez G."/>
            <person name="Bertelli C."/>
            <person name="Moliner C."/>
            <person name="Robert C."/>
            <person name="Raoult D."/>
            <person name="Fournier P.E."/>
            <person name="Greub G."/>
        </authorList>
    </citation>
    <scope>NUCLEOTIDE SEQUENCE [LARGE SCALE GENOMIC DNA]</scope>
    <source>
        <strain evidence="3 4">LLAP12</strain>
    </source>
</reference>
<organism evidence="3 4">
    <name type="scientific">Legionella drancourtii LLAP12</name>
    <dbReference type="NCBI Taxonomy" id="658187"/>
    <lineage>
        <taxon>Bacteria</taxon>
        <taxon>Pseudomonadati</taxon>
        <taxon>Pseudomonadota</taxon>
        <taxon>Gammaproteobacteria</taxon>
        <taxon>Legionellales</taxon>
        <taxon>Legionellaceae</taxon>
        <taxon>Legionella</taxon>
    </lineage>
</organism>
<evidence type="ECO:0000313" key="4">
    <source>
        <dbReference type="Proteomes" id="UP000002770"/>
    </source>
</evidence>
<dbReference type="HOGENOM" id="CLU_2382566_0_0_6"/>
<dbReference type="EMBL" id="JH413847">
    <property type="protein sequence ID" value="EHL29522.1"/>
    <property type="molecule type" value="Genomic_DNA"/>
</dbReference>
<protein>
    <submittedName>
        <fullName evidence="3">Uncharacterized protein</fullName>
    </submittedName>
</protein>
<dbReference type="InterPro" id="IPR021055">
    <property type="entry name" value="T4BSS_IcmL/DotI"/>
</dbReference>
<gene>
    <name evidence="3" type="ORF">LDG_8484</name>
</gene>
<evidence type="ECO:0000256" key="1">
    <source>
        <dbReference type="SAM" id="MobiDB-lite"/>
    </source>
</evidence>
<dbReference type="Proteomes" id="UP000002770">
    <property type="component" value="Unassembled WGS sequence"/>
</dbReference>
<evidence type="ECO:0000313" key="3">
    <source>
        <dbReference type="EMBL" id="EHL29522.1"/>
    </source>
</evidence>
<dbReference type="InParanoid" id="G9ET55"/>
<dbReference type="PROSITE" id="PS51257">
    <property type="entry name" value="PROKAR_LIPOPROTEIN"/>
    <property type="match status" value="1"/>
</dbReference>
<dbReference type="eggNOG" id="ENOG5031EBV">
    <property type="taxonomic scope" value="Bacteria"/>
</dbReference>
<dbReference type="STRING" id="658187.LDG_8484"/>
<name>G9ET55_9GAMM</name>
<dbReference type="NCBIfam" id="NF038227">
    <property type="entry name" value="IcmM_DotJ_IVB"/>
    <property type="match status" value="1"/>
</dbReference>
<keyword evidence="2" id="KW-0472">Membrane</keyword>